<comment type="caution">
    <text evidence="2">The sequence shown here is derived from an EMBL/GenBank/DDBJ whole genome shotgun (WGS) entry which is preliminary data.</text>
</comment>
<feature type="domain" description="DUF4773" evidence="1">
    <location>
        <begin position="62"/>
        <end position="177"/>
    </location>
</feature>
<gene>
    <name evidence="2" type="ORF">HCN44_004926</name>
</gene>
<dbReference type="Proteomes" id="UP000639338">
    <property type="component" value="Unassembled WGS sequence"/>
</dbReference>
<dbReference type="OrthoDB" id="5952164at2759"/>
<organism evidence="2 3">
    <name type="scientific">Aphidius gifuensis</name>
    <name type="common">Parasitoid wasp</name>
    <dbReference type="NCBI Taxonomy" id="684658"/>
    <lineage>
        <taxon>Eukaryota</taxon>
        <taxon>Metazoa</taxon>
        <taxon>Ecdysozoa</taxon>
        <taxon>Arthropoda</taxon>
        <taxon>Hexapoda</taxon>
        <taxon>Insecta</taxon>
        <taxon>Pterygota</taxon>
        <taxon>Neoptera</taxon>
        <taxon>Endopterygota</taxon>
        <taxon>Hymenoptera</taxon>
        <taxon>Apocrita</taxon>
        <taxon>Ichneumonoidea</taxon>
        <taxon>Braconidae</taxon>
        <taxon>Aphidiinae</taxon>
        <taxon>Aphidius</taxon>
    </lineage>
</organism>
<dbReference type="PANTHER" id="PTHR36299:SF1">
    <property type="entry name" value="DUF4773 DOMAIN-CONTAINING PROTEIN"/>
    <property type="match status" value="1"/>
</dbReference>
<keyword evidence="3" id="KW-1185">Reference proteome</keyword>
<evidence type="ECO:0000313" key="3">
    <source>
        <dbReference type="Proteomes" id="UP000639338"/>
    </source>
</evidence>
<proteinExistence type="predicted"/>
<sequence length="236" mass="27123">MISGQEHQHNENLKLEIVKFPGLSSLNSIYYDLKNNEPLKLSINETDKLTTRPLKIYSTGLPCSCFNLTCGCCAGMKIDFIKLNSTMCTNMTVVPEEFALDFHLLMDERVMIRNRLTARNPPPFCLPLYFFPIITFCVRLYDIVVLNSVLNICIDFETRIAGWPILVLHFDCIRIGQGELFLSKPFTNTTGYQIPLQIQFSKEPYDHVNFENDYNITYDTGLTIEQENQIGTLKID</sequence>
<protein>
    <recommendedName>
        <fullName evidence="1">DUF4773 domain-containing protein</fullName>
    </recommendedName>
</protein>
<dbReference type="Pfam" id="PF15998">
    <property type="entry name" value="DUF4773"/>
    <property type="match status" value="1"/>
</dbReference>
<dbReference type="EMBL" id="JACMRX010000003">
    <property type="protein sequence ID" value="KAF7992582.1"/>
    <property type="molecule type" value="Genomic_DNA"/>
</dbReference>
<dbReference type="PANTHER" id="PTHR36299">
    <property type="entry name" value="AGAP008005-PA"/>
    <property type="match status" value="1"/>
</dbReference>
<name>A0A835CQT5_APHGI</name>
<reference evidence="2 3" key="1">
    <citation type="submission" date="2020-08" db="EMBL/GenBank/DDBJ databases">
        <title>Aphidius gifuensis genome sequencing and assembly.</title>
        <authorList>
            <person name="Du Z."/>
        </authorList>
    </citation>
    <scope>NUCLEOTIDE SEQUENCE [LARGE SCALE GENOMIC DNA]</scope>
    <source>
        <strain evidence="2">YNYX2018</strain>
        <tissue evidence="2">Adults</tissue>
    </source>
</reference>
<evidence type="ECO:0000259" key="1">
    <source>
        <dbReference type="Pfam" id="PF15998"/>
    </source>
</evidence>
<dbReference type="InterPro" id="IPR031941">
    <property type="entry name" value="DUF4773"/>
</dbReference>
<dbReference type="AlphaFoldDB" id="A0A835CQT5"/>
<evidence type="ECO:0000313" key="2">
    <source>
        <dbReference type="EMBL" id="KAF7992582.1"/>
    </source>
</evidence>
<accession>A0A835CQT5</accession>